<evidence type="ECO:0008006" key="3">
    <source>
        <dbReference type="Google" id="ProtNLM"/>
    </source>
</evidence>
<dbReference type="EMBL" id="CP036290">
    <property type="protein sequence ID" value="QDU85125.1"/>
    <property type="molecule type" value="Genomic_DNA"/>
</dbReference>
<sequence>MSDGAGTGPVSADGGSPEQRLAIYARDVVEQFAAALDADDFGRVRALLSPRCVYAIRDERLEGPDAICGSYAEAAAWGRSKLDELVYESAVVDPRVGAGHGAATVRFTDRMRHAGQSHVHTCEQRVELGADGLIARIEHVDLAGEREAASAWFEAVGLER</sequence>
<dbReference type="OrthoDB" id="285334at2"/>
<evidence type="ECO:0000313" key="2">
    <source>
        <dbReference type="Proteomes" id="UP000319342"/>
    </source>
</evidence>
<evidence type="ECO:0000313" key="1">
    <source>
        <dbReference type="EMBL" id="QDU85125.1"/>
    </source>
</evidence>
<accession>A0A518D126</accession>
<dbReference type="Proteomes" id="UP000319342">
    <property type="component" value="Chromosome"/>
</dbReference>
<dbReference type="RefSeq" id="WP_145187898.1">
    <property type="nucleotide sequence ID" value="NZ_CP036290.1"/>
</dbReference>
<gene>
    <name evidence="1" type="ORF">Pla163_22510</name>
</gene>
<dbReference type="InterPro" id="IPR032710">
    <property type="entry name" value="NTF2-like_dom_sf"/>
</dbReference>
<proteinExistence type="predicted"/>
<organism evidence="1 2">
    <name type="scientific">Rohdeia mirabilis</name>
    <dbReference type="NCBI Taxonomy" id="2528008"/>
    <lineage>
        <taxon>Bacteria</taxon>
        <taxon>Pseudomonadati</taxon>
        <taxon>Planctomycetota</taxon>
        <taxon>Planctomycetia</taxon>
        <taxon>Planctomycetia incertae sedis</taxon>
        <taxon>Rohdeia</taxon>
    </lineage>
</organism>
<dbReference type="AlphaFoldDB" id="A0A518D126"/>
<dbReference type="Gene3D" id="3.10.450.50">
    <property type="match status" value="1"/>
</dbReference>
<name>A0A518D126_9BACT</name>
<dbReference type="SUPFAM" id="SSF54427">
    <property type="entry name" value="NTF2-like"/>
    <property type="match status" value="1"/>
</dbReference>
<reference evidence="1 2" key="1">
    <citation type="submission" date="2019-02" db="EMBL/GenBank/DDBJ databases">
        <title>Deep-cultivation of Planctomycetes and their phenomic and genomic characterization uncovers novel biology.</title>
        <authorList>
            <person name="Wiegand S."/>
            <person name="Jogler M."/>
            <person name="Boedeker C."/>
            <person name="Pinto D."/>
            <person name="Vollmers J."/>
            <person name="Rivas-Marin E."/>
            <person name="Kohn T."/>
            <person name="Peeters S.H."/>
            <person name="Heuer A."/>
            <person name="Rast P."/>
            <person name="Oberbeckmann S."/>
            <person name="Bunk B."/>
            <person name="Jeske O."/>
            <person name="Meyerdierks A."/>
            <person name="Storesund J.E."/>
            <person name="Kallscheuer N."/>
            <person name="Luecker S."/>
            <person name="Lage O.M."/>
            <person name="Pohl T."/>
            <person name="Merkel B.J."/>
            <person name="Hornburger P."/>
            <person name="Mueller R.-W."/>
            <person name="Bruemmer F."/>
            <person name="Labrenz M."/>
            <person name="Spormann A.M."/>
            <person name="Op den Camp H."/>
            <person name="Overmann J."/>
            <person name="Amann R."/>
            <person name="Jetten M.S.M."/>
            <person name="Mascher T."/>
            <person name="Medema M.H."/>
            <person name="Devos D.P."/>
            <person name="Kaster A.-K."/>
            <person name="Ovreas L."/>
            <person name="Rohde M."/>
            <person name="Galperin M.Y."/>
            <person name="Jogler C."/>
        </authorList>
    </citation>
    <scope>NUCLEOTIDE SEQUENCE [LARGE SCALE GENOMIC DNA]</scope>
    <source>
        <strain evidence="1 2">Pla163</strain>
    </source>
</reference>
<keyword evidence="2" id="KW-1185">Reference proteome</keyword>
<protein>
    <recommendedName>
        <fullName evidence="3">SnoaL-like domain-containing protein</fullName>
    </recommendedName>
</protein>